<sequence>MPSSSESIDSLASQLLVSRLSQSDEEARSVAEACLFEEGGDGDRSGENAAGADASSDCAAALREYFPDLTEKEASAMAKKSLGVEVDPASSSEEDEDEDGNDDEFEDATTDEDEYIGEGECELCERTIRLTRHHLIPKSTWPKIRNRLLRAADAIARDDIEKAQRLLGGEDVDFPGLVGQEITREFVRRYIQRTCDICRPCHNTVQRLHNEMELAERYNTVEKLLTDEDVVKFCMWANKQRPGKYAL</sequence>
<dbReference type="AlphaFoldDB" id="A0A7S4JM10"/>
<dbReference type="PANTHER" id="PTHR37827">
    <property type="entry name" value="TUDOR DOMAIN-CONTAINING PROTEIN"/>
    <property type="match status" value="1"/>
</dbReference>
<feature type="region of interest" description="Disordered" evidence="1">
    <location>
        <begin position="32"/>
        <end position="54"/>
    </location>
</feature>
<proteinExistence type="predicted"/>
<organism evidence="2">
    <name type="scientific">Odontella aurita</name>
    <dbReference type="NCBI Taxonomy" id="265563"/>
    <lineage>
        <taxon>Eukaryota</taxon>
        <taxon>Sar</taxon>
        <taxon>Stramenopiles</taxon>
        <taxon>Ochrophyta</taxon>
        <taxon>Bacillariophyta</taxon>
        <taxon>Mediophyceae</taxon>
        <taxon>Biddulphiophycidae</taxon>
        <taxon>Eupodiscales</taxon>
        <taxon>Odontellaceae</taxon>
        <taxon>Odontella</taxon>
    </lineage>
</organism>
<accession>A0A7S4JM10</accession>
<name>A0A7S4JM10_9STRA</name>
<feature type="region of interest" description="Disordered" evidence="1">
    <location>
        <begin position="79"/>
        <end position="112"/>
    </location>
</feature>
<dbReference type="EMBL" id="HBKQ01043677">
    <property type="protein sequence ID" value="CAE2267970.1"/>
    <property type="molecule type" value="Transcribed_RNA"/>
</dbReference>
<evidence type="ECO:0000313" key="2">
    <source>
        <dbReference type="EMBL" id="CAE2267970.1"/>
    </source>
</evidence>
<dbReference type="PANTHER" id="PTHR37827:SF1">
    <property type="entry name" value="HNH DOMAIN-CONTAINING PROTEIN"/>
    <property type="match status" value="1"/>
</dbReference>
<feature type="compositionally biased region" description="Acidic residues" evidence="1">
    <location>
        <begin position="92"/>
        <end position="112"/>
    </location>
</feature>
<reference evidence="2" key="1">
    <citation type="submission" date="2021-01" db="EMBL/GenBank/DDBJ databases">
        <authorList>
            <person name="Corre E."/>
            <person name="Pelletier E."/>
            <person name="Niang G."/>
            <person name="Scheremetjew M."/>
            <person name="Finn R."/>
            <person name="Kale V."/>
            <person name="Holt S."/>
            <person name="Cochrane G."/>
            <person name="Meng A."/>
            <person name="Brown T."/>
            <person name="Cohen L."/>
        </authorList>
    </citation>
    <scope>NUCLEOTIDE SEQUENCE</scope>
    <source>
        <strain evidence="2">Isolate 1302-5</strain>
    </source>
</reference>
<evidence type="ECO:0000256" key="1">
    <source>
        <dbReference type="SAM" id="MobiDB-lite"/>
    </source>
</evidence>
<protein>
    <submittedName>
        <fullName evidence="2">Uncharacterized protein</fullName>
    </submittedName>
</protein>
<gene>
    <name evidence="2" type="ORF">OAUR00152_LOCUS30115</name>
</gene>